<feature type="domain" description="Tryptophan synthase beta chain-like PALP" evidence="13">
    <location>
        <begin position="99"/>
        <end position="331"/>
    </location>
</feature>
<keyword evidence="8 12" id="KW-0663">Pyridoxal phosphate</keyword>
<feature type="modified residue" description="N6-(pyridoxal phosphate)lysine" evidence="12">
    <location>
        <position position="112"/>
    </location>
</feature>
<dbReference type="PANTHER" id="PTHR42690:SF1">
    <property type="entry name" value="THREONINE SYNTHASE-LIKE 2"/>
    <property type="match status" value="1"/>
</dbReference>
<dbReference type="UniPathway" id="UPA00050">
    <property type="reaction ID" value="UER00065"/>
</dbReference>
<dbReference type="InterPro" id="IPR051166">
    <property type="entry name" value="Threonine_Synthase"/>
</dbReference>
<evidence type="ECO:0000256" key="4">
    <source>
        <dbReference type="ARBA" id="ARBA00013028"/>
    </source>
</evidence>
<dbReference type="InterPro" id="IPR000634">
    <property type="entry name" value="Ser/Thr_deHydtase_PyrdxlP-BS"/>
</dbReference>
<dbReference type="Pfam" id="PF14821">
    <property type="entry name" value="Thr_synth_N"/>
    <property type="match status" value="1"/>
</dbReference>
<feature type="domain" description="Threonine synthase N-terminal" evidence="14">
    <location>
        <begin position="3"/>
        <end position="80"/>
    </location>
</feature>
<dbReference type="InterPro" id="IPR004450">
    <property type="entry name" value="Thr_synthase-like"/>
</dbReference>
<sequence>MSYISTRGQAPALAFDDVLLAGLARDGGLYVPAAWPQLTPDDLRRFRGLSYAELAVEVMLPFLGGTIDRADFTRLVTAAYGTFQHKAVVPLTQIDSNAWMMELFHGPTLAFKDVALQLLGQLFDHVLAHKDSRVTIVGATSGDTGSAAIEACRDRERVDIVILHPHNRTSEVQRRQMTTVLSSNVHNVALQGTFDDCQDAVKAMFNDQPFRDALNLSAVNSINWARIMAQIVYYVAAAVALGAPDRQVAFAVPTGNFGNVYAAYAARQMGVPVAKLIVGTNENDILARFFASGEMKADGVVPTLSPSMDIQVSSNFERLLFDLMDRDGAAVAQCMAGFRQTGRFEVSQGQLARVRELFAGYRCDTKQTLDVMREAYAGSGYLVDPHSAVGVAAARHTGLDPAIPVIVMGTAHPAKFPDAVEKATGVRPPLPRHLADLYERPERLDILPNDIQILKDYVRTRARVAASTV</sequence>
<dbReference type="InterPro" id="IPR037158">
    <property type="entry name" value="Thr_synth_N_sf"/>
</dbReference>
<protein>
    <recommendedName>
        <fullName evidence="5 11">Threonine synthase</fullName>
        <ecNumber evidence="4 11">4.2.3.1</ecNumber>
    </recommendedName>
</protein>
<comment type="caution">
    <text evidence="15">The sequence shown here is derived from an EMBL/GenBank/DDBJ whole genome shotgun (WGS) entry which is preliminary data.</text>
</comment>
<dbReference type="InterPro" id="IPR029144">
    <property type="entry name" value="Thr_synth_N"/>
</dbReference>
<dbReference type="PANTHER" id="PTHR42690">
    <property type="entry name" value="THREONINE SYNTHASE FAMILY MEMBER"/>
    <property type="match status" value="1"/>
</dbReference>
<dbReference type="Pfam" id="PF00291">
    <property type="entry name" value="PALP"/>
    <property type="match status" value="1"/>
</dbReference>
<dbReference type="InterPro" id="IPR001926">
    <property type="entry name" value="TrpB-like_PALP"/>
</dbReference>
<reference evidence="15 16" key="1">
    <citation type="submission" date="2017-07" db="EMBL/GenBank/DDBJ databases">
        <title>Niveispirillum cyanobacteriorum sp. nov., isolated from cyanobacterial aggregates in a eutrophic lake.</title>
        <authorList>
            <person name="Cai H."/>
        </authorList>
    </citation>
    <scope>NUCLEOTIDE SEQUENCE [LARGE SCALE GENOMIC DNA]</scope>
    <source>
        <strain evidence="16">TH1-14</strain>
    </source>
</reference>
<proteinExistence type="inferred from homology"/>
<dbReference type="RefSeq" id="WP_094456292.1">
    <property type="nucleotide sequence ID" value="NZ_NOXU01000027.1"/>
</dbReference>
<keyword evidence="9" id="KW-0456">Lyase</keyword>
<evidence type="ECO:0000259" key="14">
    <source>
        <dbReference type="Pfam" id="PF14821"/>
    </source>
</evidence>
<comment type="cofactor">
    <cofactor evidence="1 12">
        <name>pyridoxal 5'-phosphate</name>
        <dbReference type="ChEBI" id="CHEBI:597326"/>
    </cofactor>
</comment>
<evidence type="ECO:0000256" key="9">
    <source>
        <dbReference type="ARBA" id="ARBA00023239"/>
    </source>
</evidence>
<organism evidence="15 16">
    <name type="scientific">Niveispirillum lacus</name>
    <dbReference type="NCBI Taxonomy" id="1981099"/>
    <lineage>
        <taxon>Bacteria</taxon>
        <taxon>Pseudomonadati</taxon>
        <taxon>Pseudomonadota</taxon>
        <taxon>Alphaproteobacteria</taxon>
        <taxon>Rhodospirillales</taxon>
        <taxon>Azospirillaceae</taxon>
        <taxon>Niveispirillum</taxon>
    </lineage>
</organism>
<dbReference type="GO" id="GO:0030170">
    <property type="term" value="F:pyridoxal phosphate binding"/>
    <property type="evidence" value="ECO:0007669"/>
    <property type="project" value="InterPro"/>
</dbReference>
<dbReference type="GO" id="GO:0004795">
    <property type="term" value="F:threonine synthase activity"/>
    <property type="evidence" value="ECO:0007669"/>
    <property type="project" value="UniProtKB-UniRule"/>
</dbReference>
<evidence type="ECO:0000256" key="11">
    <source>
        <dbReference type="NCBIfam" id="TIGR00260"/>
    </source>
</evidence>
<evidence type="ECO:0000256" key="5">
    <source>
        <dbReference type="ARBA" id="ARBA00018679"/>
    </source>
</evidence>
<gene>
    <name evidence="15" type="ORF">CHU95_09520</name>
</gene>
<dbReference type="EC" id="4.2.3.1" evidence="4 11"/>
<dbReference type="Proteomes" id="UP000216998">
    <property type="component" value="Unassembled WGS sequence"/>
</dbReference>
<comment type="catalytic activity">
    <reaction evidence="10">
        <text>O-phospho-L-homoserine + H2O = L-threonine + phosphate</text>
        <dbReference type="Rhea" id="RHEA:10840"/>
        <dbReference type="ChEBI" id="CHEBI:15377"/>
        <dbReference type="ChEBI" id="CHEBI:43474"/>
        <dbReference type="ChEBI" id="CHEBI:57590"/>
        <dbReference type="ChEBI" id="CHEBI:57926"/>
        <dbReference type="EC" id="4.2.3.1"/>
    </reaction>
</comment>
<dbReference type="EMBL" id="NOXU01000027">
    <property type="protein sequence ID" value="OYQ35013.1"/>
    <property type="molecule type" value="Genomic_DNA"/>
</dbReference>
<evidence type="ECO:0000256" key="6">
    <source>
        <dbReference type="ARBA" id="ARBA00022605"/>
    </source>
</evidence>
<comment type="pathway">
    <text evidence="2">Amino-acid biosynthesis; L-threonine biosynthesis; L-threonine from L-aspartate: step 5/5.</text>
</comment>
<evidence type="ECO:0000256" key="12">
    <source>
        <dbReference type="PIRSR" id="PIRSR604450-51"/>
    </source>
</evidence>
<dbReference type="InterPro" id="IPR036052">
    <property type="entry name" value="TrpB-like_PALP_sf"/>
</dbReference>
<evidence type="ECO:0000259" key="13">
    <source>
        <dbReference type="Pfam" id="PF00291"/>
    </source>
</evidence>
<evidence type="ECO:0000256" key="10">
    <source>
        <dbReference type="ARBA" id="ARBA00049144"/>
    </source>
</evidence>
<evidence type="ECO:0000256" key="8">
    <source>
        <dbReference type="ARBA" id="ARBA00022898"/>
    </source>
</evidence>
<dbReference type="NCBIfam" id="TIGR00260">
    <property type="entry name" value="thrC"/>
    <property type="match status" value="1"/>
</dbReference>
<accession>A0A255Z0J1</accession>
<comment type="similarity">
    <text evidence="3">Belongs to the threonine synthase family.</text>
</comment>
<evidence type="ECO:0000256" key="1">
    <source>
        <dbReference type="ARBA" id="ARBA00001933"/>
    </source>
</evidence>
<evidence type="ECO:0000313" key="16">
    <source>
        <dbReference type="Proteomes" id="UP000216998"/>
    </source>
</evidence>
<evidence type="ECO:0000313" key="15">
    <source>
        <dbReference type="EMBL" id="OYQ35013.1"/>
    </source>
</evidence>
<evidence type="ECO:0000256" key="2">
    <source>
        <dbReference type="ARBA" id="ARBA00004979"/>
    </source>
</evidence>
<dbReference type="CDD" id="cd01560">
    <property type="entry name" value="Thr-synth_2"/>
    <property type="match status" value="1"/>
</dbReference>
<evidence type="ECO:0000256" key="3">
    <source>
        <dbReference type="ARBA" id="ARBA00005517"/>
    </source>
</evidence>
<dbReference type="Gene3D" id="3.90.1380.10">
    <property type="entry name" value="Threonine synthase, N-terminal domain"/>
    <property type="match status" value="1"/>
</dbReference>
<dbReference type="AlphaFoldDB" id="A0A255Z0J1"/>
<dbReference type="OrthoDB" id="9763107at2"/>
<keyword evidence="6" id="KW-0028">Amino-acid biosynthesis</keyword>
<dbReference type="PROSITE" id="PS00165">
    <property type="entry name" value="DEHYDRATASE_SER_THR"/>
    <property type="match status" value="1"/>
</dbReference>
<dbReference type="SUPFAM" id="SSF53686">
    <property type="entry name" value="Tryptophan synthase beta subunit-like PLP-dependent enzymes"/>
    <property type="match status" value="1"/>
</dbReference>
<dbReference type="Gene3D" id="3.40.50.1100">
    <property type="match status" value="2"/>
</dbReference>
<dbReference type="Pfam" id="PF24857">
    <property type="entry name" value="THR4_C"/>
    <property type="match status" value="1"/>
</dbReference>
<dbReference type="GO" id="GO:0009088">
    <property type="term" value="P:threonine biosynthetic process"/>
    <property type="evidence" value="ECO:0007669"/>
    <property type="project" value="UniProtKB-UniRule"/>
</dbReference>
<name>A0A255Z0J1_9PROT</name>
<keyword evidence="7" id="KW-0791">Threonine biosynthesis</keyword>
<evidence type="ECO:0000256" key="7">
    <source>
        <dbReference type="ARBA" id="ARBA00022697"/>
    </source>
</evidence>
<keyword evidence="16" id="KW-1185">Reference proteome</keyword>